<name>A0ABP9WCY3_9MICO</name>
<evidence type="ECO:0000313" key="3">
    <source>
        <dbReference type="Proteomes" id="UP001426770"/>
    </source>
</evidence>
<evidence type="ECO:0000256" key="1">
    <source>
        <dbReference type="ARBA" id="ARBA00006479"/>
    </source>
</evidence>
<reference evidence="2 3" key="1">
    <citation type="submission" date="2024-02" db="EMBL/GenBank/DDBJ databases">
        <title>Lysinimicrobium sediminis NBRC 112286.</title>
        <authorList>
            <person name="Ichikawa N."/>
            <person name="Katano-Makiyama Y."/>
            <person name="Hidaka K."/>
        </authorList>
    </citation>
    <scope>NUCLEOTIDE SEQUENCE [LARGE SCALE GENOMIC DNA]</scope>
    <source>
        <strain evidence="2 3">NBRC 112286</strain>
    </source>
</reference>
<dbReference type="NCBIfam" id="NF045942">
    <property type="entry name" value="PolPhglucPhase"/>
    <property type="match status" value="1"/>
</dbReference>
<keyword evidence="3" id="KW-1185">Reference proteome</keyword>
<dbReference type="PANTHER" id="PTHR18964:SF146">
    <property type="entry name" value="POLYPHOSPHATE GLUCOKINASE"/>
    <property type="match status" value="1"/>
</dbReference>
<evidence type="ECO:0000313" key="2">
    <source>
        <dbReference type="EMBL" id="GAA5517686.1"/>
    </source>
</evidence>
<dbReference type="SUPFAM" id="SSF53067">
    <property type="entry name" value="Actin-like ATPase domain"/>
    <property type="match status" value="1"/>
</dbReference>
<dbReference type="EMBL" id="BAABRR010000001">
    <property type="protein sequence ID" value="GAA5517686.1"/>
    <property type="molecule type" value="Genomic_DNA"/>
</dbReference>
<comment type="caution">
    <text evidence="2">The sequence shown here is derived from an EMBL/GenBank/DDBJ whole genome shotgun (WGS) entry which is preliminary data.</text>
</comment>
<dbReference type="InterPro" id="IPR043129">
    <property type="entry name" value="ATPase_NBD"/>
</dbReference>
<accession>A0ABP9WCY3</accession>
<dbReference type="PANTHER" id="PTHR18964">
    <property type="entry name" value="ROK (REPRESSOR, ORF, KINASE) FAMILY"/>
    <property type="match status" value="1"/>
</dbReference>
<dbReference type="CDD" id="cd24058">
    <property type="entry name" value="ASKHA_NBD_ROK_PPGK"/>
    <property type="match status" value="1"/>
</dbReference>
<organism evidence="2 3">
    <name type="scientific">Demequina sediminis</name>
    <dbReference type="NCBI Taxonomy" id="1930058"/>
    <lineage>
        <taxon>Bacteria</taxon>
        <taxon>Bacillati</taxon>
        <taxon>Actinomycetota</taxon>
        <taxon>Actinomycetes</taxon>
        <taxon>Micrococcales</taxon>
        <taxon>Demequinaceae</taxon>
        <taxon>Demequina</taxon>
    </lineage>
</organism>
<proteinExistence type="inferred from homology"/>
<dbReference type="Proteomes" id="UP001426770">
    <property type="component" value="Unassembled WGS sequence"/>
</dbReference>
<dbReference type="Gene3D" id="3.30.420.40">
    <property type="match status" value="2"/>
</dbReference>
<comment type="similarity">
    <text evidence="1">Belongs to the ROK (NagC/XylR) family.</text>
</comment>
<dbReference type="RefSeq" id="WP_345377976.1">
    <property type="nucleotide sequence ID" value="NZ_BAABRR010000001.1"/>
</dbReference>
<sequence>MSKHIAIGVDIGGTGIKAAPVDLRTGEFLEERYRIPTPQPSTPDAIARTVAKVITKFNPPTKVPIGVAFPGVVQHGIVKTAANVDDSWIGTDLRAIIRDYAGHDVHVLNDADAAGYGEFKYGAAHGRSGSILMTTLGTGIGTAMIVDGTLVPNLELGHIMIDGHDAEDRAAESARDRHGYDWEQWIEQLQKYYSEMERLLWPDLIIVGGGVSKSHHMFLPKLRLRAPIIPAELLNGAGIVGAAAAAAVSTRREKDESKAAEKSAKDAAKKAAKAAAKAAQATPPAAGA</sequence>
<protein>
    <submittedName>
        <fullName evidence="2">Polyphosphate glucokinase</fullName>
    </submittedName>
</protein>
<gene>
    <name evidence="2" type="primary">ppgK</name>
    <name evidence="2" type="ORF">Lsed01_00095</name>
</gene>
<dbReference type="Pfam" id="PF00480">
    <property type="entry name" value="ROK"/>
    <property type="match status" value="1"/>
</dbReference>
<dbReference type="InterPro" id="IPR000600">
    <property type="entry name" value="ROK"/>
</dbReference>